<dbReference type="Gene3D" id="3.20.180.20">
    <property type="entry name" value="Dynein heavy chain, N-terminal domain 2"/>
    <property type="match status" value="1"/>
</dbReference>
<evidence type="ECO:0000256" key="20">
    <source>
        <dbReference type="ARBA" id="ARBA00023273"/>
    </source>
</evidence>
<evidence type="ECO:0000256" key="1">
    <source>
        <dbReference type="ARBA" id="ARBA00004141"/>
    </source>
</evidence>
<dbReference type="InterPro" id="IPR043157">
    <property type="entry name" value="Dynein_AAA1S"/>
</dbReference>
<dbReference type="InterPro" id="IPR024317">
    <property type="entry name" value="Dynein_heavy_chain_D4_dom"/>
</dbReference>
<dbReference type="Gene3D" id="1.20.920.30">
    <property type="match status" value="1"/>
</dbReference>
<protein>
    <recommendedName>
        <fullName evidence="23">AAA+ ATPase domain-containing protein</fullName>
    </recommendedName>
</protein>
<dbReference type="InterPro" id="IPR024743">
    <property type="entry name" value="Dynein_HC_stalk"/>
</dbReference>
<dbReference type="Pfam" id="PF12774">
    <property type="entry name" value="AAA_6"/>
    <property type="match status" value="1"/>
</dbReference>
<dbReference type="Gene3D" id="3.40.50.300">
    <property type="entry name" value="P-loop containing nucleotide triphosphate hydrolases"/>
    <property type="match status" value="5"/>
</dbReference>
<feature type="transmembrane region" description="Helical" evidence="22">
    <location>
        <begin position="409"/>
        <end position="433"/>
    </location>
</feature>
<dbReference type="SMART" id="SM00382">
    <property type="entry name" value="AAA"/>
    <property type="match status" value="4"/>
</dbReference>
<dbReference type="InterPro" id="IPR041466">
    <property type="entry name" value="Dynein_AAA5_ext"/>
</dbReference>
<dbReference type="Pfam" id="PF08393">
    <property type="entry name" value="DHC_N2"/>
    <property type="match status" value="1"/>
</dbReference>
<dbReference type="FunFam" id="3.40.50.300:FF:000049">
    <property type="entry name" value="Dynein, axonemal, heavy chain 5"/>
    <property type="match status" value="1"/>
</dbReference>
<dbReference type="SUPFAM" id="SSF52540">
    <property type="entry name" value="P-loop containing nucleoside triphosphate hydrolases"/>
    <property type="match status" value="4"/>
</dbReference>
<dbReference type="InterPro" id="IPR041658">
    <property type="entry name" value="AAA_lid_11"/>
</dbReference>
<dbReference type="GO" id="GO:0051959">
    <property type="term" value="F:dynein light intermediate chain binding"/>
    <property type="evidence" value="ECO:0007669"/>
    <property type="project" value="InterPro"/>
</dbReference>
<feature type="transmembrane region" description="Helical" evidence="22">
    <location>
        <begin position="578"/>
        <end position="601"/>
    </location>
</feature>
<feature type="domain" description="AAA+ ATPase" evidence="23">
    <location>
        <begin position="2966"/>
        <end position="3114"/>
    </location>
</feature>
<evidence type="ECO:0000256" key="2">
    <source>
        <dbReference type="ARBA" id="ARBA00004430"/>
    </source>
</evidence>
<dbReference type="Pfam" id="PF17852">
    <property type="entry name" value="Dynein_AAA_lid"/>
    <property type="match status" value="1"/>
</dbReference>
<dbReference type="GO" id="GO:0045505">
    <property type="term" value="F:dynein intermediate chain binding"/>
    <property type="evidence" value="ECO:0007669"/>
    <property type="project" value="InterPro"/>
</dbReference>
<keyword evidence="17 22" id="KW-0472">Membrane</keyword>
<accession>A0AAD8Z432</accession>
<dbReference type="Pfam" id="PF12775">
    <property type="entry name" value="AAA_7"/>
    <property type="match status" value="1"/>
</dbReference>
<dbReference type="EMBL" id="JAROKS010000019">
    <property type="protein sequence ID" value="KAK1792220.1"/>
    <property type="molecule type" value="Genomic_DNA"/>
</dbReference>
<keyword evidence="18" id="KW-0505">Motor protein</keyword>
<dbReference type="FunFam" id="1.10.8.1220:FF:000001">
    <property type="entry name" value="Dynein axonemal heavy chain 5"/>
    <property type="match status" value="1"/>
</dbReference>
<keyword evidence="14 21" id="KW-0175">Coiled coil</keyword>
<evidence type="ECO:0000313" key="25">
    <source>
        <dbReference type="Proteomes" id="UP001239994"/>
    </source>
</evidence>
<keyword evidence="13" id="KW-0243">Dynein</keyword>
<comment type="similarity">
    <text evidence="4">Belongs to the V-ATPase 116 kDa subunit family.</text>
</comment>
<dbReference type="PANTHER" id="PTHR22878">
    <property type="entry name" value="DYNEIN HEAVY CHAIN 6, AXONEMAL-LIKE-RELATED"/>
    <property type="match status" value="1"/>
</dbReference>
<keyword evidence="12 22" id="KW-1133">Transmembrane helix</keyword>
<feature type="transmembrane region" description="Helical" evidence="22">
    <location>
        <begin position="454"/>
        <end position="472"/>
    </location>
</feature>
<dbReference type="GO" id="GO:0005524">
    <property type="term" value="F:ATP binding"/>
    <property type="evidence" value="ECO:0007669"/>
    <property type="project" value="UniProtKB-KW"/>
</dbReference>
<dbReference type="FunFam" id="1.20.140.100:FF:000013">
    <property type="entry name" value="Dynein heavy chain 10, axonemal"/>
    <property type="match status" value="1"/>
</dbReference>
<dbReference type="Gene3D" id="6.10.140.1060">
    <property type="match status" value="1"/>
</dbReference>
<dbReference type="InterPro" id="IPR041228">
    <property type="entry name" value="Dynein_C"/>
</dbReference>
<dbReference type="GO" id="GO:0007018">
    <property type="term" value="P:microtubule-based movement"/>
    <property type="evidence" value="ECO:0007669"/>
    <property type="project" value="InterPro"/>
</dbReference>
<feature type="transmembrane region" description="Helical" evidence="22">
    <location>
        <begin position="779"/>
        <end position="802"/>
    </location>
</feature>
<dbReference type="Gene3D" id="1.10.8.720">
    <property type="entry name" value="Region D6 of dynein motor"/>
    <property type="match status" value="1"/>
</dbReference>
<dbReference type="InterPro" id="IPR002490">
    <property type="entry name" value="V-ATPase_116kDa_su"/>
</dbReference>
<feature type="coiled-coil region" evidence="21">
    <location>
        <begin position="94"/>
        <end position="128"/>
    </location>
</feature>
<organism evidence="24 25">
    <name type="scientific">Electrophorus voltai</name>
    <dbReference type="NCBI Taxonomy" id="2609070"/>
    <lineage>
        <taxon>Eukaryota</taxon>
        <taxon>Metazoa</taxon>
        <taxon>Chordata</taxon>
        <taxon>Craniata</taxon>
        <taxon>Vertebrata</taxon>
        <taxon>Euteleostomi</taxon>
        <taxon>Actinopterygii</taxon>
        <taxon>Neopterygii</taxon>
        <taxon>Teleostei</taxon>
        <taxon>Ostariophysi</taxon>
        <taxon>Gymnotiformes</taxon>
        <taxon>Gymnotoidei</taxon>
        <taxon>Gymnotidae</taxon>
        <taxon>Electrophorus</taxon>
    </lineage>
</organism>
<dbReference type="FunFam" id="1.20.58.1120:FF:000008">
    <property type="entry name" value="Dynein heavy chain 10, axonemal"/>
    <property type="match status" value="1"/>
</dbReference>
<evidence type="ECO:0000256" key="14">
    <source>
        <dbReference type="ARBA" id="ARBA00023054"/>
    </source>
</evidence>
<dbReference type="Pfam" id="PF01496">
    <property type="entry name" value="V_ATPase_I"/>
    <property type="match status" value="1"/>
</dbReference>
<evidence type="ECO:0000256" key="9">
    <source>
        <dbReference type="ARBA" id="ARBA00022737"/>
    </source>
</evidence>
<dbReference type="FunFam" id="1.20.920.20:FF:000008">
    <property type="entry name" value="Dynein heavy chain 10, axonemal"/>
    <property type="match status" value="1"/>
</dbReference>
<evidence type="ECO:0000256" key="16">
    <source>
        <dbReference type="ARBA" id="ARBA00023069"/>
    </source>
</evidence>
<dbReference type="Pfam" id="PF08385">
    <property type="entry name" value="DHC_N1"/>
    <property type="match status" value="1"/>
</dbReference>
<dbReference type="Pfam" id="PF12781">
    <property type="entry name" value="AAA_9"/>
    <property type="match status" value="1"/>
</dbReference>
<dbReference type="Pfam" id="PF18199">
    <property type="entry name" value="Dynein_C"/>
    <property type="match status" value="1"/>
</dbReference>
<evidence type="ECO:0000256" key="11">
    <source>
        <dbReference type="ARBA" id="ARBA00022840"/>
    </source>
</evidence>
<dbReference type="FunFam" id="3.10.490.20:FF:000006">
    <property type="entry name" value="Dynein axonemal heavy chain 10"/>
    <property type="match status" value="1"/>
</dbReference>
<feature type="domain" description="AAA+ ATPase" evidence="23">
    <location>
        <begin position="3655"/>
        <end position="3812"/>
    </location>
</feature>
<dbReference type="GO" id="GO:0033179">
    <property type="term" value="C:proton-transporting V-type ATPase, V0 domain"/>
    <property type="evidence" value="ECO:0007669"/>
    <property type="project" value="InterPro"/>
</dbReference>
<keyword evidence="19" id="KW-0206">Cytoskeleton</keyword>
<dbReference type="GO" id="GO:0008569">
    <property type="term" value="F:minus-end-directed microtubule motor activity"/>
    <property type="evidence" value="ECO:0007669"/>
    <property type="project" value="InterPro"/>
</dbReference>
<feature type="domain" description="AAA+ ATPase" evidence="23">
    <location>
        <begin position="2687"/>
        <end position="2823"/>
    </location>
</feature>
<dbReference type="Gene3D" id="1.10.8.1220">
    <property type="match status" value="1"/>
</dbReference>
<dbReference type="Gene3D" id="1.10.8.710">
    <property type="match status" value="1"/>
</dbReference>
<dbReference type="InterPro" id="IPR043160">
    <property type="entry name" value="Dynein_C_barrel"/>
</dbReference>
<name>A0AAD8Z432_9TELE</name>
<evidence type="ECO:0000256" key="18">
    <source>
        <dbReference type="ARBA" id="ARBA00023175"/>
    </source>
</evidence>
<evidence type="ECO:0000256" key="19">
    <source>
        <dbReference type="ARBA" id="ARBA00023212"/>
    </source>
</evidence>
<dbReference type="InterPro" id="IPR042219">
    <property type="entry name" value="AAA_lid_11_sf"/>
</dbReference>
<dbReference type="InterPro" id="IPR003593">
    <property type="entry name" value="AAA+_ATPase"/>
</dbReference>
<dbReference type="InterPro" id="IPR035706">
    <property type="entry name" value="AAA_9"/>
</dbReference>
<evidence type="ECO:0000256" key="21">
    <source>
        <dbReference type="SAM" id="Coils"/>
    </source>
</evidence>
<keyword evidence="8" id="KW-0493">Microtubule</keyword>
<feature type="coiled-coil region" evidence="21">
    <location>
        <begin position="4184"/>
        <end position="4211"/>
    </location>
</feature>
<dbReference type="FunFam" id="1.10.8.720:FF:000005">
    <property type="entry name" value="Dynein axonemal heavy chain 10"/>
    <property type="match status" value="1"/>
</dbReference>
<comment type="caution">
    <text evidence="24">The sequence shown here is derived from an EMBL/GenBank/DDBJ whole genome shotgun (WGS) entry which is preliminary data.</text>
</comment>
<dbReference type="Pfam" id="PF18198">
    <property type="entry name" value="AAA_lid_11"/>
    <property type="match status" value="1"/>
</dbReference>
<evidence type="ECO:0000256" key="5">
    <source>
        <dbReference type="ARBA" id="ARBA00022448"/>
    </source>
</evidence>
<dbReference type="InterPro" id="IPR042222">
    <property type="entry name" value="Dynein_2_N"/>
</dbReference>
<gene>
    <name evidence="24" type="ORF">P4O66_012174</name>
</gene>
<dbReference type="Pfam" id="PF17857">
    <property type="entry name" value="AAA_lid_1"/>
    <property type="match status" value="1"/>
</dbReference>
<dbReference type="Pfam" id="PF12780">
    <property type="entry name" value="AAA_8"/>
    <property type="match status" value="1"/>
</dbReference>
<feature type="coiled-coil region" evidence="21">
    <location>
        <begin position="4121"/>
        <end position="4155"/>
    </location>
</feature>
<evidence type="ECO:0000256" key="13">
    <source>
        <dbReference type="ARBA" id="ARBA00023017"/>
    </source>
</evidence>
<evidence type="ECO:0000256" key="4">
    <source>
        <dbReference type="ARBA" id="ARBA00009904"/>
    </source>
</evidence>
<evidence type="ECO:0000256" key="7">
    <source>
        <dbReference type="ARBA" id="ARBA00022692"/>
    </source>
</evidence>
<feature type="transmembrane region" description="Helical" evidence="22">
    <location>
        <begin position="548"/>
        <end position="566"/>
    </location>
</feature>
<evidence type="ECO:0000256" key="6">
    <source>
        <dbReference type="ARBA" id="ARBA00022490"/>
    </source>
</evidence>
<evidence type="ECO:0000256" key="8">
    <source>
        <dbReference type="ARBA" id="ARBA00022701"/>
    </source>
</evidence>
<evidence type="ECO:0000256" key="10">
    <source>
        <dbReference type="ARBA" id="ARBA00022741"/>
    </source>
</evidence>
<dbReference type="InterPro" id="IPR041589">
    <property type="entry name" value="DNAH3_AAA_lid_1"/>
</dbReference>
<keyword evidence="9" id="KW-0677">Repeat</keyword>
<evidence type="ECO:0000313" key="24">
    <source>
        <dbReference type="EMBL" id="KAK1792220.1"/>
    </source>
</evidence>
<evidence type="ECO:0000256" key="17">
    <source>
        <dbReference type="ARBA" id="ARBA00023136"/>
    </source>
</evidence>
<keyword evidence="6" id="KW-0963">Cytoplasm</keyword>
<dbReference type="FunFam" id="1.20.920.30:FF:000007">
    <property type="entry name" value="Dynein axonemal heavy chain 10"/>
    <property type="match status" value="1"/>
</dbReference>
<proteinExistence type="inferred from homology"/>
<dbReference type="Proteomes" id="UP001239994">
    <property type="component" value="Unassembled WGS sequence"/>
</dbReference>
<dbReference type="Gene3D" id="3.10.490.20">
    <property type="match status" value="1"/>
</dbReference>
<dbReference type="InterPro" id="IPR013602">
    <property type="entry name" value="Dynein_heavy_linker"/>
</dbReference>
<dbReference type="GO" id="GO:0005874">
    <property type="term" value="C:microtubule"/>
    <property type="evidence" value="ECO:0007669"/>
    <property type="project" value="UniProtKB-KW"/>
</dbReference>
<evidence type="ECO:0000256" key="3">
    <source>
        <dbReference type="ARBA" id="ARBA00008887"/>
    </source>
</evidence>
<keyword evidence="7 22" id="KW-0812">Transmembrane</keyword>
<comment type="similarity">
    <text evidence="3">Belongs to the dynein heavy chain family.</text>
</comment>
<dbReference type="GO" id="GO:0046961">
    <property type="term" value="F:proton-transporting ATPase activity, rotational mechanism"/>
    <property type="evidence" value="ECO:0007669"/>
    <property type="project" value="InterPro"/>
</dbReference>
<keyword evidence="25" id="KW-1185">Reference proteome</keyword>
<dbReference type="Pfam" id="PF12777">
    <property type="entry name" value="MT"/>
    <property type="match status" value="1"/>
</dbReference>
<dbReference type="FunFam" id="1.10.472.130:FF:000010">
    <property type="entry name" value="Dynein axonemal heavy chain 10"/>
    <property type="match status" value="1"/>
</dbReference>
<dbReference type="FunFam" id="1.10.287.2620:FF:000002">
    <property type="entry name" value="Dynein heavy chain 2, axonemal"/>
    <property type="match status" value="1"/>
</dbReference>
<dbReference type="FunFam" id="1.20.1270.280:FF:000005">
    <property type="entry name" value="Dynein axonemal heavy chain 10"/>
    <property type="match status" value="1"/>
</dbReference>
<keyword evidence="5" id="KW-0813">Transport</keyword>
<dbReference type="FunFam" id="3.40.50.300:FF:000153">
    <property type="entry name" value="Dynein axonemal heavy chain 1"/>
    <property type="match status" value="1"/>
</dbReference>
<dbReference type="Gene3D" id="1.20.140.100">
    <property type="entry name" value="Dynein heavy chain, N-terminal domain 2"/>
    <property type="match status" value="1"/>
</dbReference>
<evidence type="ECO:0000256" key="22">
    <source>
        <dbReference type="SAM" id="Phobius"/>
    </source>
</evidence>
<evidence type="ECO:0000256" key="12">
    <source>
        <dbReference type="ARBA" id="ARBA00022989"/>
    </source>
</evidence>
<keyword evidence="10" id="KW-0547">Nucleotide-binding</keyword>
<keyword evidence="20" id="KW-0966">Cell projection</keyword>
<dbReference type="Gene3D" id="1.20.920.20">
    <property type="match status" value="1"/>
</dbReference>
<comment type="subcellular location">
    <subcellularLocation>
        <location evidence="2">Cytoplasm</location>
        <location evidence="2">Cytoskeleton</location>
        <location evidence="2">Cilium axoneme</location>
    </subcellularLocation>
    <subcellularLocation>
        <location evidence="1">Membrane</location>
        <topology evidence="1">Multi-pass membrane protein</topology>
    </subcellularLocation>
</comment>
<dbReference type="Pfam" id="PF03028">
    <property type="entry name" value="Dynein_heavy"/>
    <property type="match status" value="1"/>
</dbReference>
<dbReference type="FunFam" id="1.10.8.710:FF:000002">
    <property type="entry name" value="dynein heavy chain 17, axonemal"/>
    <property type="match status" value="1"/>
</dbReference>
<dbReference type="InterPro" id="IPR035699">
    <property type="entry name" value="AAA_6"/>
</dbReference>
<sequence length="5323" mass="608409">MGSLFRSEEMCLAQLFLQSASAYDCISELGDLGLVEFRDLNPSVNTFQRKFVNEIKRCEEMERILVYLLREIKKADIALPEGEVNPAAPLPKHVMGIMEQLQRLEMELSEVTRNKEKLQKNLLELTEYTHMLRITHNFVQRGTERDAAQMQYEEFPVLDKDSVMDYTSMQRLGAKLGFISGLISRLKLEAFERMLWRVCKGYTILSYGEIEGTLEESADGEPTRSVVFLISYWGDQIGQKVKKICDCYHCHLYPYPSSNEERADVVDGLQTRIQDLHTVLHRTEEYLRQVLNKASESVFTWMIQVKKMKAIYHILNLCSFDVTNKCLIAEVWCPVDDLPALRRALEDSSRKSGATVPSFVNRIPSNDTPPTLIRTNKFTSGFQNIVDAYGVGSYREVNPAPYTIITFPFLFAVMFGDLGHGLLMALFALWMVLYENDRKLKKTRNEFWNTFFEGRYIILMMGVFSVYTGIIYNDCFSKSLNVFGSGWNVRAMFEKGPWTMSTLHSNDFLTLNPSTPGVFNGPYPLGIDPIWNLASNRLTFLNSYKMKMSVILGIVHMTFGVILGVFNHLHFRRRFCVVLVFLPELLFLLCLFGYLVFMILYKWMAFTAQDSHKAPSILIHFINMFLMQGDSRKPLYPGQTGLQVFLVIIAVLSVPVLLLGKPLYLYWQHNGSSHMAMYRGYERVRRSSEEEISLMRSYDLEEGTSLESHSSSSDGHSEEFDFADVFLHQSIHTIEYCLGCISNTASYLRLWALSLAHAQLSEVLWSMVLRVGLRVDTSFGVLLLVPVIGLFAVLTVFILLVMEGLSAFLHALRLHWCCIRETINVIFIAHGRELQSVFSSFSFLPKPCCLSSCQRVEIQTIYRVELHVAVNYVPERFMKSSALYFLRSTKETMVEPVDLTEAGELMPELLQLGLVSGHCLLMLRNTLQHVYIPLLSVNQLKFTDGGYQQVALGSEGGDMGQQVQVESRGMPVVRDELLNSAHKFLGHIDRTLQQIEGEIKLHIPELDLDQDMETLLASPQVVEELEQCVMNWQAQITIVIEEQQKKKPQAPGPMAEVEFWRERAAVLSALSEQLKLPVVKKVLEVMTLADPVTVQNLDLTVTELGSYHLEATENVRFLGTLERHFKNLATGLNFNVILDTLPLMMSSLRMVWVISSHYNTDERMVPLMESIAWELAERVARVIDVRVLFKDRREVSKAKILDGKRILDQWKACYFDVRAKIEKSGRDARWEFDRKKLFEKTDYMASICQDLYNILQTMDEFYSIFGPELKAVTGDPKRIDEVLRWVDTLVEPIQELNFDPYNIRKMGSWKMVMEDFKSKVQAIEGEAINFIDESFKTLRSASAAFDMLLKFKHVRSREALNSQMMKKFSDILAQYCKEVDIINEMFVQHKDNPPLNKNQPPVAGAIYWERSLFQQLKNTIIRFQEVPEILESEQGKAAKAHYLAVGMHMRSYEGEKYERWREKSEQTLPQLMNQTILLLLDSSGAVYNDKEQDLGRELRFVVNFAPELKEIISETKYLEQLGYAVPELAWNVALQEDKLLRHVDGLKNVVTRYHALMDSLKDAAFMLLSTQVLELRKVMRIAEFIGRCSQATSKFESLVNQLQKNEKDIEDKLLSIESANLFKFPIPDKAGALPGVKEFFELIECERAKDTNLLSLKYAAMGPLLTKLESLIMETDSSRATHMAHYYSYWERKVYTSLTKMVLKNLQVFNAALRGSTPLFQIEAVLSAPEIVLHPKNSEVYRLIMQSVRDCVETTKLFVRWMCGTCIECPAQRMDGEEEPFIFSFYTDVCQLPEVNERALAVSQSAQRLLSSLGRYLNRWKRYRPLWKLDKVIVMEKFAAKKPSCAMYDEKLQFYSRVIQEVAQQQLVKDEHMVRLVLEPLACTVQENAQAWLTSLGCLLNHSAWENLDALHSELQQLSANLKRTPGTLNDLKFVLGTISNIRDMSLTVEMRITDIQERYRTLAMYGVQAPAEEMPLVASIWSVWDGLVSEAKQVDRSLGRVKKTFTEITKEQIDQYKQEVAIFSESYNTHGPGAVGDDLERGLIIMGTYETELSKMEAGRQDLANAERLFDLPITTYPELLSVQREMRGLRQIYDIYGAQKYVCVSITSDHTSGCLISARRPEVEVEMGKKKRNAAKSVWSQTLWVNLNIQLLQEGVEGFIKSLRKLPKAVRALPVAFFLDGHMKEFKDSLPLLLDLKNEALRDRHWKELMERTGTSFEMNPDTFTLENMFAMELHKHGNVIGDIVTSAVKELSIEKGVKEVVETWENMKFSVQRYFKGTQERGYVLGAVDEVLQSLDDNAMNLQSMAGSRFIGPFLASVQQWEKNLSLISEVIEVWMVVQRKWMYLESIFIGGDIRSQLPEEAKKFDKIDKMFKKIMSDTVRDPGIKRCCLVPNRLTDLRHLSDGLERCQKSLNDYLDSKRNAFPRFFFISDDELLSILGSSDPACVQEHMIKMYDNIASLRFDTGPNGEPVARALVSAEGERLELREAIPAEGRVEDWMTAVLLEMRRTNRLITKEAIYFYSHHKTRVEWMLGYQGVVGLAANQVWWTWEVEDVFRRTAAGDKQALKHYAKKMHQQIDDLVRRITQPLKKNDRRKLNTVLIIDVHARDIVDGFVRDSITDAREFEWESQLRFYWDREPDDLFVRQCSAQFSYGYEYMGLNGRLVITPLTDRIYLTLTQALSMYLGGAPAGPAGTGKTESTKDLAKALGLLCVVTNCGEGMDYMAVGKIFSGLAQCGAWGCFDEFNRIEASVLSVISSQIQTIRNALILHLTRFHFEGQEISLDSRMGIFITMNPGYAGRTELPESVKALFRPVVVIVPDLQQICEIMLFSEGFLMAKVLAKKMTVLYKLAREQLSKQSHYDFGLRALKSVLVMAGELKRGSPDLNEDVVLMRALRDMNLPKFVFEDVPLFLGLISDLFPGLDCPRVRYPSFNDAVETILEENKYILLPNQVDKVVQMYETMMTRHTTMVVGPTGGGKSVVINTLCQAQTRLGLLTKLYTLNPKAMSVIELYGILDPVTRDWTDGILSNIFRDINRPTDKKERRYILFDGDVDALWVENMNSVMDDNKLLTLANGERIRLQSHCALLFEVGDLQYASPATVSRCGMVFVDPKNLRYAPYWQKWVINRPAKEQADLKKLFEKYVPSAIDMIVEGLVDSRQGEKLKTIVPQTDLNMVVQLSVMLDALLEGDELSYEELECFFIEALYCSLGAALLDNSRKKFDDFIKTLSCLTTVHDEETPAGPGELPGYLPTLYDFHFDVSTKKWAPWSSLVTKYIHNPDRKFVNILVPTVDTTRANWLLEQMVKIKRPVVLVGESGTSKTATTQFFLSNRNSDTTSVLTINFSSRTTSIDLQRNLEASVEKRTKGTYGPPTGKTLLVFMDDLNMPRVDDYGTQQPIALLKLLLDRGSMYDRGKELNCKHLKDLGFVAAMGKAGGGRNEVDPRFISLFSVFGIPFPEEEALHLIYSSILKGHARTFEESIRKICDQLTFCTLELYKTIIKELPPTPSKFHYIFNLRDLSRVYHGLTLTSAERFMTVSQFVRVWRNECLRVFHDRLISEADKTLLQGHIKSLIEEHFRSELDYAMRDPILFGDYRTALNESEPRVYEDIQDYDACKALFQEILEEYNENKTRMNLVLFDDALDHLTRVHRIIRMDSGHALLVGVGGSGKQSLTKLAAFMAGCEVFEIVLSRGYSESSFRDDLKSLYLKLGMEGRKTVFLFTDAHVAEEGFLELINNMLTSGMVPALFPDDEKESIVNQIRDEAVKMGSEPSKDSVWQYFVNKSTSNLHIVLGMSPVGDVLRTRCRNFPGLVNNTGIDWFLPWPPQALYAVAQSFLGENAMIPEAHTEAVLGHVCTVHSSVGQYSRLFQQKLRRSNYVTPKNYLDFISTYSNLLEDKNMYILAQCKRLEGGLDKLKEASVQLAELNSKLAEQKVVLAEKSSACEQLLQDISTNTAVAEEKKKLAEEKAKEIEEQNKVIAVEKLDAESSLAEALPALEAARMALQDLDKSDVTEIRSFAKPPKQVQDVCECILVMRGYKEITWKSAKGMMSEANFLRSLMEMDCDSIGGGQVKKVRDRLKNLNTSFEEMQAISKAGSGMLKFVEAVMGYCDVAREIKPKREKVARLEKNFFQSKRELERIQSELAAIQKELGTLGDKYSAATGEKLLLQEEAELMERRLIAADKLISGLGSENKRWTEDLEELKEKRVRLLGDCLICAAFLSYEGAFSWDLRAEMVYEVWQGDVLERGIPLSQPFRLENLLTDEVEISRESVCVDVKSSFMSLWGSEGLPPDELSVQNGILTTRSSRFPLCVDPQQQALSWIKKKEEKNNLKISSFNDPDFLKQLEMAIKYGFPFLFQDVDEYIDPVIDNVLEKNVMGTEGRQVIMLGDKEVDYDPNFRLYLNTKLANPKYSPAVFGKAMVINYTVTLKGLEDQLLSVIVGFERKELEEQRERLIQETSDNKRLLKDLEDSLLRELTTSTGNMLDNVELVHTLEETKSKASEVFEKLKLAEHTSADIDRLRDSYRPAAKRGALLFFVLAEMALVNSMYQYSLASFLEVFDFSLRKSLPNSILTKRLSNIMNTLTLNVYNYGCTGNLSLEKSKRVKPCDWLPDQGWEDIVRLTELFPEEFGTLIDDIETNPSDWKKWYDLDSPEQALFPTKYRDSLTAFQKLLLLRCFRLDRVYRAVSDYVTVTMGEKYVQPPVISFEAILEQSTPNSPIIFILSPGCEPASDLLKLAERSGFGTNRLKFLAMGQGQEKVALQLLETAVTRGHWLMLQNCHLLVKWLKDLEKSLERIARPHPDFRLWLTTDPIKDFPIGILQKSLKVVTEPPNGLKLNMRATYFKIPLDALMSCEHPAFRSLVYVLAFFHAVVQERRKYGKIGWNVSYDFNESDFLVSLEQVCMQILDTYLTKAHTQCDARIPWGSLKYLIGEVMYGGRAIDSFDRRILTVYMDEYLGDFVFDTFQPFHFYINKDVRYRIPPDGYKDVYVAEIESLPLANTPEVFGLHPNAEIGYYTQAARDMWTHLIELQPQTGDSGGGISRDEYISQVAQDIHNKLPQVFDLDVIRKKLGLDISPTAVVLLQELERFNRLIHRMERSLTELQRALAGEVGMSGELEEVSRALFNGQIPVIWRKLAPDTLKSLGNWMVHFNRRYDQYSSWVEEGEPKVMWLSGLHIPESYLTALVQATCRRNGWPLDRSTLYTHVTQYRTAEEVYERPGQVCITCVCLRCFVSGLYLEGADWDVEQGCLVRSKPKVLVVQLPVLKVIPIETHQLKLQNTLRTPVYTTSMRRNAMGVGLVFEADLFTTKHPSHWVLQGVCLCLNTD</sequence>
<dbReference type="InterPro" id="IPR027417">
    <property type="entry name" value="P-loop_NTPase"/>
</dbReference>
<dbReference type="Gene3D" id="1.10.472.130">
    <property type="match status" value="1"/>
</dbReference>
<dbReference type="PANTHER" id="PTHR22878:SF63">
    <property type="entry name" value="DYNEIN AXONEMAL HEAVY CHAIN 10"/>
    <property type="match status" value="1"/>
</dbReference>
<dbReference type="FunFam" id="3.40.50.300:FF:001855">
    <property type="entry name" value="Dynein axonemal heavy chain 10"/>
    <property type="match status" value="1"/>
</dbReference>
<dbReference type="GO" id="GO:0005858">
    <property type="term" value="C:axonemal dynein complex"/>
    <property type="evidence" value="ECO:0007669"/>
    <property type="project" value="UniProtKB-ARBA"/>
</dbReference>
<dbReference type="Gene3D" id="1.10.287.2620">
    <property type="match status" value="1"/>
</dbReference>
<dbReference type="GO" id="GO:0008017">
    <property type="term" value="F:microtubule binding"/>
    <property type="evidence" value="ECO:0007669"/>
    <property type="project" value="UniProtKB-ARBA"/>
</dbReference>
<evidence type="ECO:0000256" key="15">
    <source>
        <dbReference type="ARBA" id="ARBA00023065"/>
    </source>
</evidence>
<evidence type="ECO:0000259" key="23">
    <source>
        <dbReference type="SMART" id="SM00382"/>
    </source>
</evidence>
<keyword evidence="16" id="KW-0969">Cilium</keyword>
<feature type="transmembrane region" description="Helical" evidence="22">
    <location>
        <begin position="644"/>
        <end position="667"/>
    </location>
</feature>
<reference evidence="24" key="1">
    <citation type="submission" date="2023-03" db="EMBL/GenBank/DDBJ databases">
        <title>Electrophorus voltai genome.</title>
        <authorList>
            <person name="Bian C."/>
        </authorList>
    </citation>
    <scope>NUCLEOTIDE SEQUENCE</scope>
    <source>
        <strain evidence="24">CB-2022</strain>
        <tissue evidence="24">Muscle</tissue>
    </source>
</reference>
<dbReference type="Gene3D" id="1.20.58.1120">
    <property type="match status" value="1"/>
</dbReference>
<dbReference type="InterPro" id="IPR004273">
    <property type="entry name" value="Dynein_heavy_D6_P-loop"/>
</dbReference>
<dbReference type="InterPro" id="IPR026983">
    <property type="entry name" value="DHC"/>
</dbReference>
<dbReference type="Gene3D" id="1.20.1270.280">
    <property type="match status" value="1"/>
</dbReference>
<dbReference type="FunFam" id="3.40.50.300:FF:000063">
    <property type="entry name" value="dynein heavy chain 6, axonemal"/>
    <property type="match status" value="1"/>
</dbReference>
<dbReference type="FunFam" id="3.20.180.20:FF:000001">
    <property type="entry name" value="Dynein axonemal heavy chain 5"/>
    <property type="match status" value="1"/>
</dbReference>
<feature type="domain" description="AAA+ ATPase" evidence="23">
    <location>
        <begin position="3307"/>
        <end position="3458"/>
    </location>
</feature>
<keyword evidence="11" id="KW-0067">ATP-binding</keyword>
<dbReference type="InterPro" id="IPR013594">
    <property type="entry name" value="Dynein_heavy_tail"/>
</dbReference>
<dbReference type="FunFam" id="3.40.50.300:FF:002141">
    <property type="entry name" value="Dynein heavy chain"/>
    <property type="match status" value="1"/>
</dbReference>
<keyword evidence="15" id="KW-0406">Ion transport</keyword>
<dbReference type="GO" id="GO:0097729">
    <property type="term" value="C:9+2 motile cilium"/>
    <property type="evidence" value="ECO:0007669"/>
    <property type="project" value="UniProtKB-ARBA"/>
</dbReference>
<feature type="coiled-coil region" evidence="21">
    <location>
        <begin position="3907"/>
        <end position="3980"/>
    </location>
</feature>
<dbReference type="InterPro" id="IPR042228">
    <property type="entry name" value="Dynein_linker_3"/>
</dbReference>